<sequence>MSGLFLLVVLIGWAVVAFLLARWATQLFKSPGVRVLVGVVAFPVLLLLPLVDEIIGMWQFDALCKKYAVQEIDEPHAKNRKVRYVRRGVDRYADGTLVRIRIDPIVYRDAETDQILVSYHTLEAKGGWLIRTLGISETGSPLLFNAGCAPPDQDGFKQNFNITVVN</sequence>
<evidence type="ECO:0000313" key="3">
    <source>
        <dbReference type="Proteomes" id="UP000293671"/>
    </source>
</evidence>
<keyword evidence="1" id="KW-1133">Transmembrane helix</keyword>
<keyword evidence="3" id="KW-1185">Reference proteome</keyword>
<feature type="transmembrane region" description="Helical" evidence="1">
    <location>
        <begin position="31"/>
        <end position="51"/>
    </location>
</feature>
<dbReference type="RefSeq" id="WP_130430084.1">
    <property type="nucleotide sequence ID" value="NZ_SHKP01000004.1"/>
</dbReference>
<protein>
    <submittedName>
        <fullName evidence="2">Uncharacterized protein</fullName>
    </submittedName>
</protein>
<gene>
    <name evidence="2" type="ORF">EV670_0335</name>
</gene>
<keyword evidence="1" id="KW-0812">Transmembrane</keyword>
<dbReference type="OrthoDB" id="9157006at2"/>
<reference evidence="2 3" key="1">
    <citation type="submission" date="2019-02" db="EMBL/GenBank/DDBJ databases">
        <title>Genomic Encyclopedia of Type Strains, Phase IV (KMG-IV): sequencing the most valuable type-strain genomes for metagenomic binning, comparative biology and taxonomic classification.</title>
        <authorList>
            <person name="Goeker M."/>
        </authorList>
    </citation>
    <scope>NUCLEOTIDE SEQUENCE [LARGE SCALE GENOMIC DNA]</scope>
    <source>
        <strain evidence="2 3">DSM 19570</strain>
    </source>
</reference>
<dbReference type="AlphaFoldDB" id="A0A4Q7VZH8"/>
<keyword evidence="1" id="KW-0472">Membrane</keyword>
<name>A0A4Q7VZH8_9BURK</name>
<comment type="caution">
    <text evidence="2">The sequence shown here is derived from an EMBL/GenBank/DDBJ whole genome shotgun (WGS) entry which is preliminary data.</text>
</comment>
<proteinExistence type="predicted"/>
<dbReference type="EMBL" id="SHKP01000004">
    <property type="protein sequence ID" value="RZU02312.1"/>
    <property type="molecule type" value="Genomic_DNA"/>
</dbReference>
<dbReference type="Proteomes" id="UP000293671">
    <property type="component" value="Unassembled WGS sequence"/>
</dbReference>
<evidence type="ECO:0000313" key="2">
    <source>
        <dbReference type="EMBL" id="RZU02312.1"/>
    </source>
</evidence>
<organism evidence="2 3">
    <name type="scientific">Rivibacter subsaxonicus</name>
    <dbReference type="NCBI Taxonomy" id="457575"/>
    <lineage>
        <taxon>Bacteria</taxon>
        <taxon>Pseudomonadati</taxon>
        <taxon>Pseudomonadota</taxon>
        <taxon>Betaproteobacteria</taxon>
        <taxon>Burkholderiales</taxon>
        <taxon>Rivibacter</taxon>
    </lineage>
</organism>
<accession>A0A4Q7VZH8</accession>
<evidence type="ECO:0000256" key="1">
    <source>
        <dbReference type="SAM" id="Phobius"/>
    </source>
</evidence>